<evidence type="ECO:0000256" key="3">
    <source>
        <dbReference type="ARBA" id="ARBA00022679"/>
    </source>
</evidence>
<gene>
    <name evidence="13" type="ORF">B5V51_14378</name>
</gene>
<feature type="domain" description="RING-type" evidence="11">
    <location>
        <begin position="188"/>
        <end position="238"/>
    </location>
</feature>
<dbReference type="PANTHER" id="PTHR12420:SF42">
    <property type="entry name" value="G2_M PHASE-SPECIFIC E3 UBIQUITIN-PROTEIN LIGASE"/>
    <property type="match status" value="1"/>
</dbReference>
<dbReference type="Gene3D" id="3.30.40.10">
    <property type="entry name" value="Zinc/RING finger domain, C3HC4 (zinc finger)"/>
    <property type="match status" value="2"/>
</dbReference>
<dbReference type="PROSITE" id="PS50089">
    <property type="entry name" value="ZF_RING_2"/>
    <property type="match status" value="1"/>
</dbReference>
<dbReference type="InterPro" id="IPR051188">
    <property type="entry name" value="PHD-type_Zinc_Finger"/>
</dbReference>
<proteinExistence type="predicted"/>
<evidence type="ECO:0000256" key="6">
    <source>
        <dbReference type="ARBA" id="ARBA00022786"/>
    </source>
</evidence>
<dbReference type="GO" id="GO:0008270">
    <property type="term" value="F:zinc ion binding"/>
    <property type="evidence" value="ECO:0007669"/>
    <property type="project" value="UniProtKB-KW"/>
</dbReference>
<dbReference type="InterPro" id="IPR034732">
    <property type="entry name" value="EPHD"/>
</dbReference>
<feature type="compositionally biased region" description="Basic and acidic residues" evidence="10">
    <location>
        <begin position="569"/>
        <end position="585"/>
    </location>
</feature>
<accession>A0A2A4JQC7</accession>
<keyword evidence="4" id="KW-0479">Metal-binding</keyword>
<dbReference type="CDD" id="cd15669">
    <property type="entry name" value="ePHD_PHF7_G2E3_like"/>
    <property type="match status" value="1"/>
</dbReference>
<dbReference type="InterPro" id="IPR001841">
    <property type="entry name" value="Znf_RING"/>
</dbReference>
<evidence type="ECO:0000256" key="2">
    <source>
        <dbReference type="ARBA" id="ARBA00004906"/>
    </source>
</evidence>
<feature type="region of interest" description="Disordered" evidence="10">
    <location>
        <begin position="569"/>
        <end position="595"/>
    </location>
</feature>
<feature type="compositionally biased region" description="Polar residues" evidence="10">
    <location>
        <begin position="586"/>
        <end position="595"/>
    </location>
</feature>
<feature type="domain" description="PHD-type" evidence="12">
    <location>
        <begin position="19"/>
        <end position="134"/>
    </location>
</feature>
<evidence type="ECO:0000256" key="1">
    <source>
        <dbReference type="ARBA" id="ARBA00004123"/>
    </source>
</evidence>
<dbReference type="InterPro" id="IPR059102">
    <property type="entry name" value="PHD_PHF7/G2E3-like"/>
</dbReference>
<keyword evidence="6" id="KW-0833">Ubl conjugation pathway</keyword>
<evidence type="ECO:0000259" key="11">
    <source>
        <dbReference type="PROSITE" id="PS50089"/>
    </source>
</evidence>
<comment type="pathway">
    <text evidence="2">Protein modification; protein ubiquitination.</text>
</comment>
<dbReference type="AlphaFoldDB" id="A0A2A4JQC7"/>
<dbReference type="EMBL" id="NWSH01000866">
    <property type="protein sequence ID" value="PCG73804.1"/>
    <property type="molecule type" value="Genomic_DNA"/>
</dbReference>
<keyword evidence="7" id="KW-0862">Zinc</keyword>
<evidence type="ECO:0000256" key="8">
    <source>
        <dbReference type="ARBA" id="ARBA00023242"/>
    </source>
</evidence>
<evidence type="ECO:0000256" key="7">
    <source>
        <dbReference type="ARBA" id="ARBA00022833"/>
    </source>
</evidence>
<sequence length="839" mass="95829">MAPRKIKSKIVAKIVTGKKLPCGFCQREVDDELTYGKLYAIGDIQCHYFCVLLSSCLVQKGRDVEGLFGFLYEDILAEIERAKKHRCSYCSRGGAALGCSVSQCRKQFHLPCGRERNAVSLFYGNYKSFCQSHAPKQNIPAAIMAKAKPRMLCDKKTRKKDAYFKDLKELAVSCADNDSSESDTQSVCVICYEAVDGYPTINTFWPPCCARDAWFHRTCLQRMALSAGMHYLKCPLCNDKDNFYQAVVTQGYYVPDRDAAWELEQNAFAEIYEREVECSVAECLCPMGRAHDAEFGSWCIKLCLLCGSSGTHAACSDSTNTNSTNNTNTSNTNVFVCAVCTPAAPDHIEQLASCIEAVMVREQEQSTSRSRRGPVMPSRMSLRRTKRHNNTYNMPSCSSSGSSINIKTEIKSEFESTNTTSSREDLNLKTPKKHDISNTNILENILRSPAPIRRDFKQASKAGDDFKSLSPKALDQFMSPTKLLEDSLKSKMGDNVVLNEKLVEKLRMKFRKPKPLSEKRKIVNDILNGLFDNLLQEPKHKEPVIQWSSPKKCDVTEIIEILDDAPLSKSDKENIKTPNRQDKNQDFYTTPKKSSSPLQLQFKTDIDNYPILHTPKKLKTIDMLKDSSLEISAKDEIINIDVIKLENSQNSDFLKKLELKSPEISKKCAFKFSPYNKEVLEAENIDIDMETFKDQYLNEVGLQRVKKEINLEEKLPKKSTKKKNRKRKIEGEDLVLKYESKKRKKSRKNISIKDKNIQVKIKWRKEQLRLKITDSKKKKKSKKFKQYILNFSPEKCSSVKPNVEVEPIRRKYIKQEKSPDNLVQTSIQKFFKVKTPCKE</sequence>
<comment type="subcellular location">
    <subcellularLocation>
        <location evidence="1">Nucleus</location>
    </subcellularLocation>
</comment>
<evidence type="ECO:0000256" key="9">
    <source>
        <dbReference type="PROSITE-ProRule" id="PRU00175"/>
    </source>
</evidence>
<dbReference type="GO" id="GO:0005634">
    <property type="term" value="C:nucleus"/>
    <property type="evidence" value="ECO:0007669"/>
    <property type="project" value="TreeGrafter"/>
</dbReference>
<dbReference type="InterPro" id="IPR013083">
    <property type="entry name" value="Znf_RING/FYVE/PHD"/>
</dbReference>
<dbReference type="PANTHER" id="PTHR12420">
    <property type="entry name" value="PHD FINGER PROTEIN"/>
    <property type="match status" value="1"/>
</dbReference>
<name>A0A2A4JQC7_HELVI</name>
<keyword evidence="3" id="KW-0808">Transferase</keyword>
<dbReference type="SUPFAM" id="SSF57903">
    <property type="entry name" value="FYVE/PHD zinc finger"/>
    <property type="match status" value="1"/>
</dbReference>
<reference evidence="13" key="1">
    <citation type="submission" date="2017-09" db="EMBL/GenBank/DDBJ databases">
        <title>Contemporary evolution of a Lepidopteran species, Heliothis virescens, in response to modern agricultural practices.</title>
        <authorList>
            <person name="Fritz M.L."/>
            <person name="Deyonke A.M."/>
            <person name="Papanicolaou A."/>
            <person name="Micinski S."/>
            <person name="Westbrook J."/>
            <person name="Gould F."/>
        </authorList>
    </citation>
    <scope>NUCLEOTIDE SEQUENCE [LARGE SCALE GENOMIC DNA]</scope>
    <source>
        <strain evidence="13">HvINT-</strain>
        <tissue evidence="13">Whole body</tissue>
    </source>
</reference>
<dbReference type="CDD" id="cd16448">
    <property type="entry name" value="RING-H2"/>
    <property type="match status" value="1"/>
</dbReference>
<dbReference type="InterPro" id="IPR011011">
    <property type="entry name" value="Znf_FYVE_PHD"/>
</dbReference>
<comment type="caution">
    <text evidence="13">The sequence shown here is derived from an EMBL/GenBank/DDBJ whole genome shotgun (WGS) entry which is preliminary data.</text>
</comment>
<dbReference type="STRING" id="7102.A0A2A4JQC7"/>
<evidence type="ECO:0000313" key="13">
    <source>
        <dbReference type="EMBL" id="PCG73804.1"/>
    </source>
</evidence>
<organism evidence="13">
    <name type="scientific">Heliothis virescens</name>
    <name type="common">Tobacco budworm moth</name>
    <dbReference type="NCBI Taxonomy" id="7102"/>
    <lineage>
        <taxon>Eukaryota</taxon>
        <taxon>Metazoa</taxon>
        <taxon>Ecdysozoa</taxon>
        <taxon>Arthropoda</taxon>
        <taxon>Hexapoda</taxon>
        <taxon>Insecta</taxon>
        <taxon>Pterygota</taxon>
        <taxon>Neoptera</taxon>
        <taxon>Endopterygota</taxon>
        <taxon>Lepidoptera</taxon>
        <taxon>Glossata</taxon>
        <taxon>Ditrysia</taxon>
        <taxon>Noctuoidea</taxon>
        <taxon>Noctuidae</taxon>
        <taxon>Heliothinae</taxon>
        <taxon>Heliothis</taxon>
    </lineage>
</organism>
<keyword evidence="8" id="KW-0539">Nucleus</keyword>
<keyword evidence="5 9" id="KW-0863">Zinc-finger</keyword>
<protein>
    <submittedName>
        <fullName evidence="13">Uncharacterized protein</fullName>
    </submittedName>
</protein>
<evidence type="ECO:0000256" key="4">
    <source>
        <dbReference type="ARBA" id="ARBA00022723"/>
    </source>
</evidence>
<evidence type="ECO:0000256" key="10">
    <source>
        <dbReference type="SAM" id="MobiDB-lite"/>
    </source>
</evidence>
<evidence type="ECO:0000256" key="5">
    <source>
        <dbReference type="ARBA" id="ARBA00022771"/>
    </source>
</evidence>
<dbReference type="Pfam" id="PF26054">
    <property type="entry name" value="PHD_G2E3"/>
    <property type="match status" value="1"/>
</dbReference>
<evidence type="ECO:0000259" key="12">
    <source>
        <dbReference type="PROSITE" id="PS51805"/>
    </source>
</evidence>
<dbReference type="Pfam" id="PF13771">
    <property type="entry name" value="zf-HC5HC2H"/>
    <property type="match status" value="1"/>
</dbReference>
<dbReference type="InterPro" id="IPR042013">
    <property type="entry name" value="PHF7/G2E3_ePHD"/>
</dbReference>
<dbReference type="PROSITE" id="PS51805">
    <property type="entry name" value="EPHD"/>
    <property type="match status" value="1"/>
</dbReference>